<evidence type="ECO:0000256" key="7">
    <source>
        <dbReference type="SAM" id="Phobius"/>
    </source>
</evidence>
<dbReference type="PRINTS" id="PR00385">
    <property type="entry name" value="P450"/>
</dbReference>
<dbReference type="Gene3D" id="1.10.630.10">
    <property type="entry name" value="Cytochrome P450"/>
    <property type="match status" value="1"/>
</dbReference>
<evidence type="ECO:0000256" key="6">
    <source>
        <dbReference type="RuleBase" id="RU000461"/>
    </source>
</evidence>
<proteinExistence type="inferred from homology"/>
<keyword evidence="6" id="KW-0560">Oxidoreductase</keyword>
<comment type="similarity">
    <text evidence="2 6">Belongs to the cytochrome P450 family.</text>
</comment>
<dbReference type="Pfam" id="PF00067">
    <property type="entry name" value="p450"/>
    <property type="match status" value="1"/>
</dbReference>
<keyword evidence="7" id="KW-0812">Transmembrane</keyword>
<comment type="cofactor">
    <cofactor evidence="1 5">
        <name>heme</name>
        <dbReference type="ChEBI" id="CHEBI:30413"/>
    </cofactor>
</comment>
<organism evidence="8 9">
    <name type="scientific">Septoria linicola</name>
    <dbReference type="NCBI Taxonomy" id="215465"/>
    <lineage>
        <taxon>Eukaryota</taxon>
        <taxon>Fungi</taxon>
        <taxon>Dikarya</taxon>
        <taxon>Ascomycota</taxon>
        <taxon>Pezizomycotina</taxon>
        <taxon>Dothideomycetes</taxon>
        <taxon>Dothideomycetidae</taxon>
        <taxon>Mycosphaerellales</taxon>
        <taxon>Mycosphaerellaceae</taxon>
        <taxon>Septoria</taxon>
    </lineage>
</organism>
<dbReference type="PANTHER" id="PTHR24305">
    <property type="entry name" value="CYTOCHROME P450"/>
    <property type="match status" value="1"/>
</dbReference>
<dbReference type="EMBL" id="CP099419">
    <property type="protein sequence ID" value="USW49233.1"/>
    <property type="molecule type" value="Genomic_DNA"/>
</dbReference>
<feature type="binding site" description="axial binding residue" evidence="5">
    <location>
        <position position="468"/>
    </location>
    <ligand>
        <name>heme</name>
        <dbReference type="ChEBI" id="CHEBI:30413"/>
    </ligand>
    <ligandPart>
        <name>Fe</name>
        <dbReference type="ChEBI" id="CHEBI:18248"/>
    </ligandPart>
</feature>
<feature type="transmembrane region" description="Helical" evidence="7">
    <location>
        <begin position="6"/>
        <end position="25"/>
    </location>
</feature>
<gene>
    <name evidence="8" type="ORF">Slin15195_G025520</name>
</gene>
<dbReference type="PANTHER" id="PTHR24305:SF232">
    <property type="entry name" value="P450, PUTATIVE (EUROFUNG)-RELATED"/>
    <property type="match status" value="1"/>
</dbReference>
<evidence type="ECO:0000313" key="8">
    <source>
        <dbReference type="EMBL" id="USW49233.1"/>
    </source>
</evidence>
<dbReference type="InterPro" id="IPR001128">
    <property type="entry name" value="Cyt_P450"/>
</dbReference>
<dbReference type="CDD" id="cd11060">
    <property type="entry name" value="CYP57A1-like"/>
    <property type="match status" value="1"/>
</dbReference>
<reference evidence="8" key="1">
    <citation type="submission" date="2022-06" db="EMBL/GenBank/DDBJ databases">
        <title>Complete genome sequences of two strains of the flax pathogen Septoria linicola.</title>
        <authorList>
            <person name="Lapalu N."/>
            <person name="Simon A."/>
            <person name="Demenou B."/>
            <person name="Paumier D."/>
            <person name="Guillot M.-P."/>
            <person name="Gout L."/>
            <person name="Valade R."/>
        </authorList>
    </citation>
    <scope>NUCLEOTIDE SEQUENCE</scope>
    <source>
        <strain evidence="8">SE15195</strain>
    </source>
</reference>
<keyword evidence="7" id="KW-1133">Transmembrane helix</keyword>
<evidence type="ECO:0000313" key="9">
    <source>
        <dbReference type="Proteomes" id="UP001056384"/>
    </source>
</evidence>
<dbReference type="InterPro" id="IPR050121">
    <property type="entry name" value="Cytochrome_P450_monoxygenase"/>
</dbReference>
<dbReference type="InterPro" id="IPR017972">
    <property type="entry name" value="Cyt_P450_CS"/>
</dbReference>
<evidence type="ECO:0000256" key="2">
    <source>
        <dbReference type="ARBA" id="ARBA00010617"/>
    </source>
</evidence>
<protein>
    <submittedName>
        <fullName evidence="8">Cytochrome P450</fullName>
    </submittedName>
</protein>
<keyword evidence="9" id="KW-1185">Reference proteome</keyword>
<name>A0A9Q9EHE7_9PEZI</name>
<sequence>MSSIANPIALAVLSVVVSAILHALYKSLNTPLRRILGPPLATHTNIWLAWKTASGRIHTFWTELHARYGSFVRVGPDRVTFSDPSLLSTVYGAGSHHLKSDFYDSFQADLNDGTKSPFPAPSKGNLFSSQDASYHRKMKSAVTPAYSLSSMKQLEPIVDKCTSLFMAKIEEISKEGTVELDQWLHFYGFDVVGLITFSKSFDMLESGKDHFGLDTLFNRIIYGSIIGLVPGLYRWLLGNDRLLRFLSSSKAFRDQNTALKVRNTVYQAMQEYSEKSDEARGDYITYLYNFQARNPSRMLDVDIVDSLMINIFVGSDTTAFSLTACFYHLVKHPKVYAKLRAEIDEAEAAGRLSERVSFSEGNNMPYLRATLKETLRLFPAVMMPLERVVPPGGLLVSVPAQDEKDHEPVHLPAGTRIGAVPPVLDTLTEVFGSDALSYRPERWLEASDEQLAQVVRVFFTFGGGSRICIGRHTSTMELTKVVPEMLRRFDLEWAGRPTEEWKVQGFWFAKPSGLQLRIWNAFVAIRALSTSLGISLTQSILNNKITYQLSRVS</sequence>
<keyword evidence="3 5" id="KW-0479">Metal-binding</keyword>
<dbReference type="InterPro" id="IPR036396">
    <property type="entry name" value="Cyt_P450_sf"/>
</dbReference>
<keyword evidence="5 6" id="KW-0349">Heme</keyword>
<dbReference type="GO" id="GO:0005506">
    <property type="term" value="F:iron ion binding"/>
    <property type="evidence" value="ECO:0007669"/>
    <property type="project" value="InterPro"/>
</dbReference>
<keyword evidence="7" id="KW-0472">Membrane</keyword>
<feature type="transmembrane region" description="Helical" evidence="7">
    <location>
        <begin position="216"/>
        <end position="236"/>
    </location>
</feature>
<dbReference type="GO" id="GO:0016705">
    <property type="term" value="F:oxidoreductase activity, acting on paired donors, with incorporation or reduction of molecular oxygen"/>
    <property type="evidence" value="ECO:0007669"/>
    <property type="project" value="InterPro"/>
</dbReference>
<dbReference type="PRINTS" id="PR00463">
    <property type="entry name" value="EP450I"/>
</dbReference>
<dbReference type="Proteomes" id="UP001056384">
    <property type="component" value="Chromosome 2"/>
</dbReference>
<evidence type="ECO:0000256" key="4">
    <source>
        <dbReference type="ARBA" id="ARBA00023004"/>
    </source>
</evidence>
<accession>A0A9Q9EHE7</accession>
<dbReference type="SUPFAM" id="SSF48264">
    <property type="entry name" value="Cytochrome P450"/>
    <property type="match status" value="1"/>
</dbReference>
<dbReference type="PROSITE" id="PS00086">
    <property type="entry name" value="CYTOCHROME_P450"/>
    <property type="match status" value="1"/>
</dbReference>
<dbReference type="InterPro" id="IPR002401">
    <property type="entry name" value="Cyt_P450_E_grp-I"/>
</dbReference>
<dbReference type="GO" id="GO:0020037">
    <property type="term" value="F:heme binding"/>
    <property type="evidence" value="ECO:0007669"/>
    <property type="project" value="InterPro"/>
</dbReference>
<evidence type="ECO:0000256" key="3">
    <source>
        <dbReference type="ARBA" id="ARBA00022723"/>
    </source>
</evidence>
<evidence type="ECO:0000256" key="1">
    <source>
        <dbReference type="ARBA" id="ARBA00001971"/>
    </source>
</evidence>
<dbReference type="GO" id="GO:0004497">
    <property type="term" value="F:monooxygenase activity"/>
    <property type="evidence" value="ECO:0007669"/>
    <property type="project" value="UniProtKB-KW"/>
</dbReference>
<evidence type="ECO:0000256" key="5">
    <source>
        <dbReference type="PIRSR" id="PIRSR602401-1"/>
    </source>
</evidence>
<dbReference type="AlphaFoldDB" id="A0A9Q9EHE7"/>
<keyword evidence="6" id="KW-0503">Monooxygenase</keyword>
<keyword evidence="4 5" id="KW-0408">Iron</keyword>